<dbReference type="AlphaFoldDB" id="A0A023G367"/>
<protein>
    <submittedName>
        <fullName evidence="2">Putative secreted protein</fullName>
    </submittedName>
</protein>
<proteinExistence type="evidence at transcript level"/>
<evidence type="ECO:0000256" key="1">
    <source>
        <dbReference type="SAM" id="SignalP"/>
    </source>
</evidence>
<dbReference type="EMBL" id="GBBM01008063">
    <property type="protein sequence ID" value="JAC27355.1"/>
    <property type="molecule type" value="mRNA"/>
</dbReference>
<organism evidence="2">
    <name type="scientific">Amblyomma triste</name>
    <name type="common">Neotropical tick</name>
    <dbReference type="NCBI Taxonomy" id="251400"/>
    <lineage>
        <taxon>Eukaryota</taxon>
        <taxon>Metazoa</taxon>
        <taxon>Ecdysozoa</taxon>
        <taxon>Arthropoda</taxon>
        <taxon>Chelicerata</taxon>
        <taxon>Arachnida</taxon>
        <taxon>Acari</taxon>
        <taxon>Parasitiformes</taxon>
        <taxon>Ixodida</taxon>
        <taxon>Ixodoidea</taxon>
        <taxon>Ixodidae</taxon>
        <taxon>Amblyomminae</taxon>
        <taxon>Amblyomma</taxon>
    </lineage>
</organism>
<feature type="signal peptide" evidence="1">
    <location>
        <begin position="1"/>
        <end position="22"/>
    </location>
</feature>
<evidence type="ECO:0000313" key="2">
    <source>
        <dbReference type="EMBL" id="JAC27355.1"/>
    </source>
</evidence>
<sequence length="70" mass="7771">MSLVAVHLSFISFLLSLFRSQSSRVRAVVRRLSDEGLVELFLPGILQFFDCGYRVAAGSNPELLKSCSHV</sequence>
<name>A0A023G367_AMBTT</name>
<feature type="chain" id="PRO_5001520534" evidence="1">
    <location>
        <begin position="23"/>
        <end position="70"/>
    </location>
</feature>
<reference evidence="2" key="1">
    <citation type="submission" date="2014-03" db="EMBL/GenBank/DDBJ databases">
        <title>The sialotranscriptome of Amblyomma triste, Amblyomma parvum and Amblyomma cajennense ticks, uncovered by 454-based RNA-seq.</title>
        <authorList>
            <person name="Garcia G.R."/>
            <person name="Gardinassi L.G."/>
            <person name="Ribeiro J.M."/>
            <person name="Anatriello E."/>
            <person name="Ferreira B.R."/>
            <person name="Moreira H.N."/>
            <person name="Mafra C."/>
            <person name="Olegario M.M."/>
            <person name="Szabo P.J."/>
            <person name="Miranda-Santos I.K."/>
            <person name="Maruyama S.R."/>
        </authorList>
    </citation>
    <scope>NUCLEOTIDE SEQUENCE</scope>
    <source>
        <strain evidence="2">Mato Grasso do Sul</strain>
        <tissue evidence="2">Salivary glands</tissue>
    </source>
</reference>
<accession>A0A023G367</accession>
<keyword evidence="1" id="KW-0732">Signal</keyword>